<accession>A0A166I0D2</accession>
<feature type="region of interest" description="Disordered" evidence="1">
    <location>
        <begin position="87"/>
        <end position="157"/>
    </location>
</feature>
<name>A0A166I0D2_9AGAM</name>
<dbReference type="AlphaFoldDB" id="A0A166I0D2"/>
<proteinExistence type="predicted"/>
<gene>
    <name evidence="2" type="ORF">FIBSPDRAFT_1045602</name>
</gene>
<keyword evidence="3" id="KW-1185">Reference proteome</keyword>
<dbReference type="EMBL" id="KV417564">
    <property type="protein sequence ID" value="KZP19425.1"/>
    <property type="molecule type" value="Genomic_DNA"/>
</dbReference>
<dbReference type="Proteomes" id="UP000076532">
    <property type="component" value="Unassembled WGS sequence"/>
</dbReference>
<evidence type="ECO:0000256" key="1">
    <source>
        <dbReference type="SAM" id="MobiDB-lite"/>
    </source>
</evidence>
<sequence>MRFESDARRRPPLLPPTLRLSLPASHETLLLDLDGSCLLPRPDAATDSRFGMHKCHPPCGPTDSTRRLPLVQRLLLKYIVTIRSCPYTPPNSDMSGSNQLRNETPVQKVSTQSSLAGAVTQPSSPAHQGANKDGKFTPHYSVTKAHPEGSKQGQLRL</sequence>
<reference evidence="2 3" key="1">
    <citation type="journal article" date="2016" name="Mol. Biol. Evol.">
        <title>Comparative Genomics of Early-Diverging Mushroom-Forming Fungi Provides Insights into the Origins of Lignocellulose Decay Capabilities.</title>
        <authorList>
            <person name="Nagy L.G."/>
            <person name="Riley R."/>
            <person name="Tritt A."/>
            <person name="Adam C."/>
            <person name="Daum C."/>
            <person name="Floudas D."/>
            <person name="Sun H."/>
            <person name="Yadav J.S."/>
            <person name="Pangilinan J."/>
            <person name="Larsson K.H."/>
            <person name="Matsuura K."/>
            <person name="Barry K."/>
            <person name="Labutti K."/>
            <person name="Kuo R."/>
            <person name="Ohm R.A."/>
            <person name="Bhattacharya S.S."/>
            <person name="Shirouzu T."/>
            <person name="Yoshinaga Y."/>
            <person name="Martin F.M."/>
            <person name="Grigoriev I.V."/>
            <person name="Hibbett D.S."/>
        </authorList>
    </citation>
    <scope>NUCLEOTIDE SEQUENCE [LARGE SCALE GENOMIC DNA]</scope>
    <source>
        <strain evidence="2 3">CBS 109695</strain>
    </source>
</reference>
<evidence type="ECO:0000313" key="3">
    <source>
        <dbReference type="Proteomes" id="UP000076532"/>
    </source>
</evidence>
<protein>
    <submittedName>
        <fullName evidence="2">Uncharacterized protein</fullName>
    </submittedName>
</protein>
<feature type="compositionally biased region" description="Polar residues" evidence="1">
    <location>
        <begin position="90"/>
        <end position="126"/>
    </location>
</feature>
<evidence type="ECO:0000313" key="2">
    <source>
        <dbReference type="EMBL" id="KZP19425.1"/>
    </source>
</evidence>
<organism evidence="2 3">
    <name type="scientific">Athelia psychrophila</name>
    <dbReference type="NCBI Taxonomy" id="1759441"/>
    <lineage>
        <taxon>Eukaryota</taxon>
        <taxon>Fungi</taxon>
        <taxon>Dikarya</taxon>
        <taxon>Basidiomycota</taxon>
        <taxon>Agaricomycotina</taxon>
        <taxon>Agaricomycetes</taxon>
        <taxon>Agaricomycetidae</taxon>
        <taxon>Atheliales</taxon>
        <taxon>Atheliaceae</taxon>
        <taxon>Athelia</taxon>
    </lineage>
</organism>